<keyword evidence="1" id="KW-0472">Membrane</keyword>
<feature type="transmembrane region" description="Helical" evidence="1">
    <location>
        <begin position="7"/>
        <end position="27"/>
    </location>
</feature>
<keyword evidence="3" id="KW-1185">Reference proteome</keyword>
<name>A0ABT2EIE6_9BACT</name>
<organism evidence="2 3">
    <name type="scientific">Candidatus Fervidibacter sacchari</name>
    <dbReference type="NCBI Taxonomy" id="1448929"/>
    <lineage>
        <taxon>Bacteria</taxon>
        <taxon>Candidatus Fervidibacterota</taxon>
        <taxon>Candidatus Fervidibacter</taxon>
    </lineage>
</organism>
<keyword evidence="1" id="KW-0812">Transmembrane</keyword>
<gene>
    <name evidence="2" type="ORF">M2350_000115</name>
</gene>
<keyword evidence="1" id="KW-1133">Transmembrane helix</keyword>
<protein>
    <submittedName>
        <fullName evidence="2">Uncharacterized protein</fullName>
    </submittedName>
</protein>
<dbReference type="RefSeq" id="WP_259092103.1">
    <property type="nucleotide sequence ID" value="NZ_CP130454.1"/>
</dbReference>
<evidence type="ECO:0000313" key="3">
    <source>
        <dbReference type="Proteomes" id="UP001204798"/>
    </source>
</evidence>
<dbReference type="EMBL" id="JANUCP010000001">
    <property type="protein sequence ID" value="MCS3917718.1"/>
    <property type="molecule type" value="Genomic_DNA"/>
</dbReference>
<evidence type="ECO:0000313" key="2">
    <source>
        <dbReference type="EMBL" id="MCS3917718.1"/>
    </source>
</evidence>
<accession>A0ABT2EIE6</accession>
<evidence type="ECO:0000256" key="1">
    <source>
        <dbReference type="SAM" id="Phobius"/>
    </source>
</evidence>
<comment type="caution">
    <text evidence="2">The sequence shown here is derived from an EMBL/GenBank/DDBJ whole genome shotgun (WGS) entry which is preliminary data.</text>
</comment>
<sequence>MKRRLTQWFILISLTFAAVTFVALWLLKQRTTIIFVDLKDPQRIRHLLEQHVPLRLETSISDDQKSKLYDTLSQLLFIYKEGSFDSFIRYLSDRRGIVNPQNIKVMRDLPVFTHRIETLPPDIRTKVTRVATQVRTWPPKEDMETFRALWLLLYSETGTFKAIAPEVGYIRIFQTNQPINANTAMSIIQRSSIYPTNRSSLVFNRETLFPGENERPCLYAEVYLPAEHPTNDPPWGYYFWLRWSKVISNWFLDLAGMDFSGERDESSDILY</sequence>
<proteinExistence type="predicted"/>
<dbReference type="Proteomes" id="UP001204798">
    <property type="component" value="Unassembled WGS sequence"/>
</dbReference>
<reference evidence="2 3" key="1">
    <citation type="submission" date="2022-08" db="EMBL/GenBank/DDBJ databases">
        <title>Bacterial and archaeal communities from various locations to study Microbial Dark Matter (Phase II).</title>
        <authorList>
            <person name="Stepanauskas R."/>
        </authorList>
    </citation>
    <scope>NUCLEOTIDE SEQUENCE [LARGE SCALE GENOMIC DNA]</scope>
    <source>
        <strain evidence="2 3">PD1</strain>
    </source>
</reference>